<keyword evidence="2" id="KW-1185">Reference proteome</keyword>
<dbReference type="Proteomes" id="UP000663880">
    <property type="component" value="Unassembled WGS sequence"/>
</dbReference>
<accession>A0A821YD77</accession>
<feature type="non-terminal residue" evidence="1">
    <location>
        <position position="1"/>
    </location>
</feature>
<organism evidence="1 2">
    <name type="scientific">Pieris macdunnoughi</name>
    <dbReference type="NCBI Taxonomy" id="345717"/>
    <lineage>
        <taxon>Eukaryota</taxon>
        <taxon>Metazoa</taxon>
        <taxon>Ecdysozoa</taxon>
        <taxon>Arthropoda</taxon>
        <taxon>Hexapoda</taxon>
        <taxon>Insecta</taxon>
        <taxon>Pterygota</taxon>
        <taxon>Neoptera</taxon>
        <taxon>Endopterygota</taxon>
        <taxon>Lepidoptera</taxon>
        <taxon>Glossata</taxon>
        <taxon>Ditrysia</taxon>
        <taxon>Papilionoidea</taxon>
        <taxon>Pieridae</taxon>
        <taxon>Pierinae</taxon>
        <taxon>Pieris</taxon>
    </lineage>
</organism>
<reference evidence="1" key="1">
    <citation type="submission" date="2021-02" db="EMBL/GenBank/DDBJ databases">
        <authorList>
            <person name="Steward A R."/>
        </authorList>
    </citation>
    <scope>NUCLEOTIDE SEQUENCE</scope>
</reference>
<comment type="caution">
    <text evidence="1">The sequence shown here is derived from an EMBL/GenBank/DDBJ whole genome shotgun (WGS) entry which is preliminary data.</text>
</comment>
<evidence type="ECO:0000313" key="1">
    <source>
        <dbReference type="EMBL" id="CAF4952422.1"/>
    </source>
</evidence>
<protein>
    <submittedName>
        <fullName evidence="1">Uncharacterized protein</fullName>
    </submittedName>
</protein>
<dbReference type="EMBL" id="CAJOBZ010000074">
    <property type="protein sequence ID" value="CAF4952422.1"/>
    <property type="molecule type" value="Genomic_DNA"/>
</dbReference>
<proteinExistence type="predicted"/>
<dbReference type="AlphaFoldDB" id="A0A821YD77"/>
<sequence length="81" mass="9488">CQMVKNGMNWAKMKMKEGQTNKAMGRRDRKERLNWDDKNLTNCWTDAEDFIQYPLWAPFNSSGPRIRHGCGNALRVPVMNE</sequence>
<evidence type="ECO:0000313" key="2">
    <source>
        <dbReference type="Proteomes" id="UP000663880"/>
    </source>
</evidence>
<name>A0A821YD77_9NEOP</name>
<gene>
    <name evidence="1" type="ORF">PMACD_LOCUS15820</name>
</gene>